<feature type="signal peptide" evidence="1">
    <location>
        <begin position="1"/>
        <end position="22"/>
    </location>
</feature>
<evidence type="ECO:0000313" key="3">
    <source>
        <dbReference type="Proteomes" id="UP001290861"/>
    </source>
</evidence>
<evidence type="ECO:0008006" key="4">
    <source>
        <dbReference type="Google" id="ProtNLM"/>
    </source>
</evidence>
<organism evidence="2 3">
    <name type="scientific">Pontiella agarivorans</name>
    <dbReference type="NCBI Taxonomy" id="3038953"/>
    <lineage>
        <taxon>Bacteria</taxon>
        <taxon>Pseudomonadati</taxon>
        <taxon>Kiritimatiellota</taxon>
        <taxon>Kiritimatiellia</taxon>
        <taxon>Kiritimatiellales</taxon>
        <taxon>Pontiellaceae</taxon>
        <taxon>Pontiella</taxon>
    </lineage>
</organism>
<evidence type="ECO:0000313" key="2">
    <source>
        <dbReference type="EMBL" id="MDZ8118128.1"/>
    </source>
</evidence>
<protein>
    <recommendedName>
        <fullName evidence="4">Porin</fullName>
    </recommendedName>
</protein>
<sequence>MKIKKILLFLISTFTVQVSSFALDTELHGFAETRAGARTQDDPAQNQMSLGETRLQLDALTYFDAAELQIRTDFLYDGLQDDLHKIDLDRGTGFMDLRELNLLFTPIPSADVKIGRQILTWGTGDLLFINDLFPKDWNSFLLGRDEDYLKAPSDALFVSWFPAIGSFDFAYMPKFDPDRYVDGSRLSYWNGMDITGDEFTAEKRNEWFKDHEFSARFYRPVLSWEGSLYAYHGFWKSPVGYDLSANDYYFPRLNVYGASARGAVGNTLMNVEIGYYDSRENSSAFKNVPNDEVRFLSGYEREIGNELTAGFQYYVEWMQDYGGYSGTRDEFRHVLTLRLTKMAMNQNLMLSLFTFYSPSDQDTYIRPNATYTISDHWQASAYANVFLGEHDYTFFGQLQDNSNLGLSLRYSF</sequence>
<name>A0ABU5MVB3_9BACT</name>
<dbReference type="Proteomes" id="UP001290861">
    <property type="component" value="Unassembled WGS sequence"/>
</dbReference>
<comment type="caution">
    <text evidence="2">The sequence shown here is derived from an EMBL/GenBank/DDBJ whole genome shotgun (WGS) entry which is preliminary data.</text>
</comment>
<proteinExistence type="predicted"/>
<reference evidence="2 3" key="1">
    <citation type="journal article" date="2024" name="Appl. Environ. Microbiol.">
        <title>Pontiella agarivorans sp. nov., a novel marine anaerobic bacterium capable of degrading macroalgal polysaccharides and fixing nitrogen.</title>
        <authorList>
            <person name="Liu N."/>
            <person name="Kivenson V."/>
            <person name="Peng X."/>
            <person name="Cui Z."/>
            <person name="Lankiewicz T.S."/>
            <person name="Gosselin K.M."/>
            <person name="English C.J."/>
            <person name="Blair E.M."/>
            <person name="O'Malley M.A."/>
            <person name="Valentine D.L."/>
        </authorList>
    </citation>
    <scope>NUCLEOTIDE SEQUENCE [LARGE SCALE GENOMIC DNA]</scope>
    <source>
        <strain evidence="2 3">NLcol2</strain>
    </source>
</reference>
<keyword evidence="1" id="KW-0732">Signal</keyword>
<gene>
    <name evidence="2" type="ORF">P9H32_05750</name>
</gene>
<accession>A0ABU5MVB3</accession>
<dbReference type="EMBL" id="JARVCO010000007">
    <property type="protein sequence ID" value="MDZ8118128.1"/>
    <property type="molecule type" value="Genomic_DNA"/>
</dbReference>
<evidence type="ECO:0000256" key="1">
    <source>
        <dbReference type="SAM" id="SignalP"/>
    </source>
</evidence>
<keyword evidence="3" id="KW-1185">Reference proteome</keyword>
<dbReference type="RefSeq" id="WP_322607927.1">
    <property type="nucleotide sequence ID" value="NZ_JARVCO010000007.1"/>
</dbReference>
<feature type="chain" id="PRO_5045608383" description="Porin" evidence="1">
    <location>
        <begin position="23"/>
        <end position="412"/>
    </location>
</feature>